<sequence length="346" mass="38966">MIETRYHDTVNVLQELFEDSPSGIVPDAHGCAPFDRSEWYALLAKTGLRPLIVTATDAESTAALALTEERGHITPLRNWYNFTWRQLVQKGDNGDRLLREVATQLKTKAHRVTLEPVPDEDCSATRLAQAFCDAGWRVEVTRCDINHVLYVAGRSFEEYWASRPGPLRTTLKRKAKKVETKIVTHFDPELWADYEAIYNSSWKPGEDHPQMLRQFAQSEGDAGRLRLGLAFREGAAVAAQCWTVENGTAFIHKLAHLESMKKLSAGTTLSAALFKHTIDKDRVDVIDFGTGTQSYKADWMEDTRPRYSIDCLDLSAPRAWIALARLTAKRLTLPDVPELARLPQAS</sequence>
<evidence type="ECO:0000313" key="2">
    <source>
        <dbReference type="EMBL" id="KEO91576.1"/>
    </source>
</evidence>
<evidence type="ECO:0000313" key="3">
    <source>
        <dbReference type="Proteomes" id="UP000027647"/>
    </source>
</evidence>
<name>A0A074M9U0_ERYLO</name>
<comment type="caution">
    <text evidence="2">The sequence shown here is derived from an EMBL/GenBank/DDBJ whole genome shotgun (WGS) entry which is preliminary data.</text>
</comment>
<reference evidence="2 3" key="1">
    <citation type="submission" date="2014-04" db="EMBL/GenBank/DDBJ databases">
        <title>A comprehensive comparison of genomes of Erythrobacter spp. strains.</title>
        <authorList>
            <person name="Zheng Q."/>
        </authorList>
    </citation>
    <scope>NUCLEOTIDE SEQUENCE [LARGE SCALE GENOMIC DNA]</scope>
    <source>
        <strain evidence="2 3">DSM 6997</strain>
    </source>
</reference>
<dbReference type="eggNOG" id="COG5653">
    <property type="taxonomic scope" value="Bacteria"/>
</dbReference>
<dbReference type="Pfam" id="PF13480">
    <property type="entry name" value="Acetyltransf_6"/>
    <property type="match status" value="1"/>
</dbReference>
<dbReference type="RefSeq" id="WP_034957860.1">
    <property type="nucleotide sequence ID" value="NZ_JMIW01000001.1"/>
</dbReference>
<accession>A0A074M9U0</accession>
<dbReference type="STRING" id="1044.EH31_02590"/>
<feature type="domain" description="BioF2-like acetyltransferase" evidence="1">
    <location>
        <begin position="168"/>
        <end position="296"/>
    </location>
</feature>
<evidence type="ECO:0000259" key="1">
    <source>
        <dbReference type="Pfam" id="PF13480"/>
    </source>
</evidence>
<dbReference type="Gene3D" id="3.40.630.30">
    <property type="match status" value="1"/>
</dbReference>
<dbReference type="SUPFAM" id="SSF55729">
    <property type="entry name" value="Acyl-CoA N-acyltransferases (Nat)"/>
    <property type="match status" value="1"/>
</dbReference>
<dbReference type="InterPro" id="IPR016181">
    <property type="entry name" value="Acyl_CoA_acyltransferase"/>
</dbReference>
<proteinExistence type="predicted"/>
<dbReference type="InterPro" id="IPR038740">
    <property type="entry name" value="BioF2-like_GNAT_dom"/>
</dbReference>
<gene>
    <name evidence="2" type="ORF">EH31_02590</name>
</gene>
<organism evidence="2 3">
    <name type="scientific">Erythrobacter longus</name>
    <dbReference type="NCBI Taxonomy" id="1044"/>
    <lineage>
        <taxon>Bacteria</taxon>
        <taxon>Pseudomonadati</taxon>
        <taxon>Pseudomonadota</taxon>
        <taxon>Alphaproteobacteria</taxon>
        <taxon>Sphingomonadales</taxon>
        <taxon>Erythrobacteraceae</taxon>
        <taxon>Erythrobacter/Porphyrobacter group</taxon>
        <taxon>Erythrobacter</taxon>
    </lineage>
</organism>
<dbReference type="OrthoDB" id="8334427at2"/>
<keyword evidence="3" id="KW-1185">Reference proteome</keyword>
<dbReference type="AlphaFoldDB" id="A0A074M9U0"/>
<protein>
    <recommendedName>
        <fullName evidence="1">BioF2-like acetyltransferase domain-containing protein</fullName>
    </recommendedName>
</protein>
<dbReference type="Proteomes" id="UP000027647">
    <property type="component" value="Unassembled WGS sequence"/>
</dbReference>
<dbReference type="EMBL" id="JMIW01000001">
    <property type="protein sequence ID" value="KEO91576.1"/>
    <property type="molecule type" value="Genomic_DNA"/>
</dbReference>